<gene>
    <name evidence="1" type="ORF">BQ8482_340052</name>
</gene>
<name>A0A2P9APV6_9HYPH</name>
<dbReference type="Proteomes" id="UP000245698">
    <property type="component" value="Unassembled WGS sequence"/>
</dbReference>
<reference evidence="2" key="1">
    <citation type="submission" date="2016-12" db="EMBL/GenBank/DDBJ databases">
        <authorList>
            <person name="Brunel B."/>
        </authorList>
    </citation>
    <scope>NUCLEOTIDE SEQUENCE [LARGE SCALE GENOMIC DNA]</scope>
</reference>
<evidence type="ECO:0000313" key="1">
    <source>
        <dbReference type="EMBL" id="SJM33156.1"/>
    </source>
</evidence>
<keyword evidence="2" id="KW-1185">Reference proteome</keyword>
<dbReference type="EMBL" id="FUIG01000042">
    <property type="protein sequence ID" value="SJM33156.1"/>
    <property type="molecule type" value="Genomic_DNA"/>
</dbReference>
<sequence length="65" mass="7106">MFPSPLRGGSIREADRGGVVSAARLFPDGQSDNSRRIFAAAVFVDDMRGGFPRNLSRQHVGRGWC</sequence>
<accession>A0A2P9APV6</accession>
<proteinExistence type="predicted"/>
<evidence type="ECO:0000313" key="2">
    <source>
        <dbReference type="Proteomes" id="UP000245698"/>
    </source>
</evidence>
<dbReference type="AlphaFoldDB" id="A0A2P9APV6"/>
<organism evidence="1 2">
    <name type="scientific">Mesorhizobium delmotii</name>
    <dbReference type="NCBI Taxonomy" id="1631247"/>
    <lineage>
        <taxon>Bacteria</taxon>
        <taxon>Pseudomonadati</taxon>
        <taxon>Pseudomonadota</taxon>
        <taxon>Alphaproteobacteria</taxon>
        <taxon>Hyphomicrobiales</taxon>
        <taxon>Phyllobacteriaceae</taxon>
        <taxon>Mesorhizobium</taxon>
    </lineage>
</organism>
<protein>
    <submittedName>
        <fullName evidence="1">Uncharacterized protein</fullName>
    </submittedName>
</protein>